<dbReference type="EMBL" id="JAALLH010000001">
    <property type="protein sequence ID" value="NIY68655.1"/>
    <property type="molecule type" value="Genomic_DNA"/>
</dbReference>
<dbReference type="Proteomes" id="UP000536624">
    <property type="component" value="Unassembled WGS sequence"/>
</dbReference>
<dbReference type="Gene3D" id="1.25.40.10">
    <property type="entry name" value="Tetratricopeptide repeat domain"/>
    <property type="match status" value="1"/>
</dbReference>
<name>A0A7X5X8L8_STRMQ</name>
<gene>
    <name evidence="1" type="ORF">SMALB_6751</name>
</gene>
<evidence type="ECO:0008006" key="3">
    <source>
        <dbReference type="Google" id="ProtNLM"/>
    </source>
</evidence>
<organism evidence="1 2">
    <name type="scientific">Streptomyces malaysiensis</name>
    <dbReference type="NCBI Taxonomy" id="92644"/>
    <lineage>
        <taxon>Bacteria</taxon>
        <taxon>Bacillati</taxon>
        <taxon>Actinomycetota</taxon>
        <taxon>Actinomycetes</taxon>
        <taxon>Kitasatosporales</taxon>
        <taxon>Streptomycetaceae</taxon>
        <taxon>Streptomyces</taxon>
        <taxon>Streptomyces violaceusniger group</taxon>
    </lineage>
</organism>
<proteinExistence type="predicted"/>
<evidence type="ECO:0000313" key="1">
    <source>
        <dbReference type="EMBL" id="NIY68655.1"/>
    </source>
</evidence>
<sequence>MTDYVSPAALPPHVLEREDMRAALACHDFGTVFTLARKWGGISFTKIADACGMKTDRVGVITRGKGRITTIDKIIAVADGLRIPGALLGLAPRPWESHTLASGAVRPMARIGMDRGDDHVLRRDFMSLSGAALLAAATTPSAGASNAPQHTGLAAPLLHHLSAFSVGEPQPRTPAELRTAVTWAKRTYQACEYTTLANDLPRVLTECETACEVLTGDDRLAAHACLAELYHTTTSLLLKLGDRGPAAITADRSMHAAQTSEDPLTQAASARILVHAYMAMGQGNQAADIARTRAQRLDPKSITHSPDHQSIYGALLLRGAVAAAEQGDRDSATELLDEAERAARMLGSDANRQWTAFGPTNVLLHRVNISTSLGDAGAALAYARAIDIDTIDVRERQATLWVDVARACEQWNKYPQAYAALRTAEDLAPEEIRTRPTVKALVGRIHHQDVRGELRGLPEMAARVGAHP</sequence>
<protein>
    <recommendedName>
        <fullName evidence="3">XRE family transcriptional regulator</fullName>
    </recommendedName>
</protein>
<evidence type="ECO:0000313" key="2">
    <source>
        <dbReference type="Proteomes" id="UP000536624"/>
    </source>
</evidence>
<comment type="caution">
    <text evidence="1">The sequence shown here is derived from an EMBL/GenBank/DDBJ whole genome shotgun (WGS) entry which is preliminary data.</text>
</comment>
<dbReference type="AlphaFoldDB" id="A0A7X5X8L8"/>
<reference evidence="1 2" key="1">
    <citation type="submission" date="2020-02" db="EMBL/GenBank/DDBJ databases">
        <title>Streptomyces malaysiensis DSM14702 (JHCC583434, PFL_A843) Genome sequencing and assembly.</title>
        <authorList>
            <person name="Samborskyy M."/>
        </authorList>
    </citation>
    <scope>NUCLEOTIDE SEQUENCE [LARGE SCALE GENOMIC DNA]</scope>
    <source>
        <strain evidence="1 2">DSM 14702</strain>
    </source>
</reference>
<dbReference type="SUPFAM" id="SSF48452">
    <property type="entry name" value="TPR-like"/>
    <property type="match status" value="1"/>
</dbReference>
<dbReference type="RefSeq" id="WP_208973221.1">
    <property type="nucleotide sequence ID" value="NZ_JAALLH010000001.1"/>
</dbReference>
<dbReference type="InterPro" id="IPR011990">
    <property type="entry name" value="TPR-like_helical_dom_sf"/>
</dbReference>
<accession>A0A7X5X8L8</accession>